<keyword evidence="1" id="KW-1133">Transmembrane helix</keyword>
<gene>
    <name evidence="2" type="ORF">ARTV_2550</name>
</gene>
<reference evidence="2" key="1">
    <citation type="submission" date="2018-04" db="EMBL/GenBank/DDBJ databases">
        <authorList>
            <person name="Go L.Y."/>
            <person name="Mitchell J.A."/>
        </authorList>
    </citation>
    <scope>NUCLEOTIDE SEQUENCE</scope>
    <source>
        <strain evidence="2">ARTV</strain>
    </source>
</reference>
<dbReference type="AlphaFoldDB" id="A0A3B0MPE3"/>
<protein>
    <recommendedName>
        <fullName evidence="3">Toxin HigB-2</fullName>
    </recommendedName>
</protein>
<dbReference type="InterPro" id="IPR009241">
    <property type="entry name" value="HigB-like"/>
</dbReference>
<dbReference type="Pfam" id="PF05973">
    <property type="entry name" value="Gp49"/>
    <property type="match status" value="1"/>
</dbReference>
<dbReference type="EMBL" id="UFQR01000011">
    <property type="protein sequence ID" value="SSW96236.1"/>
    <property type="molecule type" value="Genomic_DNA"/>
</dbReference>
<sequence>MFELIFHPEAAEEIYALDPVMQAKVFVAFDKLKKHGNKLRYPDTEIIQQGLFELRAGKKILLVLFLLMPQVTIYILRTFIKKTAKTPSAEIQIALKRIKDMTDEN</sequence>
<evidence type="ECO:0008006" key="3">
    <source>
        <dbReference type="Google" id="ProtNLM"/>
    </source>
</evidence>
<proteinExistence type="predicted"/>
<evidence type="ECO:0000256" key="1">
    <source>
        <dbReference type="SAM" id="Phobius"/>
    </source>
</evidence>
<keyword evidence="1" id="KW-0472">Membrane</keyword>
<feature type="transmembrane region" description="Helical" evidence="1">
    <location>
        <begin position="60"/>
        <end position="80"/>
    </location>
</feature>
<name>A0A3B0MPE3_9GAMM</name>
<organism evidence="2">
    <name type="scientific">Arsenophonus endosymbiont of Trialeurodes vaporariorum</name>
    <dbReference type="NCBI Taxonomy" id="235567"/>
    <lineage>
        <taxon>Bacteria</taxon>
        <taxon>Pseudomonadati</taxon>
        <taxon>Pseudomonadota</taxon>
        <taxon>Gammaproteobacteria</taxon>
        <taxon>Enterobacterales</taxon>
        <taxon>Morganellaceae</taxon>
        <taxon>Arsenophonus</taxon>
    </lineage>
</organism>
<keyword evidence="1" id="KW-0812">Transmembrane</keyword>
<accession>A0A3B0MPE3</accession>
<evidence type="ECO:0000313" key="2">
    <source>
        <dbReference type="EMBL" id="SSW96236.1"/>
    </source>
</evidence>